<feature type="repeat" description="TPR" evidence="4">
    <location>
        <begin position="64"/>
        <end position="97"/>
    </location>
</feature>
<organism evidence="9 10">
    <name type="scientific">Chryseolinea lacunae</name>
    <dbReference type="NCBI Taxonomy" id="2801331"/>
    <lineage>
        <taxon>Bacteria</taxon>
        <taxon>Pseudomonadati</taxon>
        <taxon>Bacteroidota</taxon>
        <taxon>Cytophagia</taxon>
        <taxon>Cytophagales</taxon>
        <taxon>Fulvivirgaceae</taxon>
        <taxon>Chryseolinea</taxon>
    </lineage>
</organism>
<keyword evidence="7" id="KW-0732">Signal</keyword>
<dbReference type="Proteomes" id="UP000613030">
    <property type="component" value="Unassembled WGS sequence"/>
</dbReference>
<dbReference type="Pfam" id="PF14559">
    <property type="entry name" value="TPR_19"/>
    <property type="match status" value="1"/>
</dbReference>
<evidence type="ECO:0000256" key="6">
    <source>
        <dbReference type="SAM" id="MobiDB-lite"/>
    </source>
</evidence>
<dbReference type="RefSeq" id="WP_202015496.1">
    <property type="nucleotide sequence ID" value="NZ_JAERRB010000014.1"/>
</dbReference>
<sequence length="640" mass="72492">MNRILAALLLLFCHHVVLCQAPLSTKSKKAIELYNQADNFRVRGQYDQAISLLSQALEKDDKFVEAYYRLGTTYFSMKQHAKAVALYEKGLSLTTDLRTQKVFWYDLGELYLLSGDYEKAMKVLSSFVNNETLNKAKVDRATMLFRSAEFALKNKANTSAYKQQPMSDTVNRFVMQYFPALTADQQQLIFTRRVGDGPNDDEDLVVSAKDAQGHWQFPVSISKNINTRLNEGTCTISADGRKLIFTSCTGRDGIGSCDLYESRKIGNDWTMPKNLGRNVNSAEWESQPSLSADGRTLYFVSDRRTGIGRRDIWISTQGDDGQWTKAVNAGKQVNSQYDEISPFIHANNRTLFFASNGLPGFGGYDIFFSEKDSTQWTAPKNIGAPINDHEDQFSLFITADGKKGYYSHEETLPNGFSRSKIYEMNIPADKQMQYRSNYVKGVIRDKVGHTPLSAKIELINIGKNAIESLVESDSITGEYLMVLTQGADYALYVNKPGYLFKSLNFNYSEVRDFKPIIIDIDMEKVKEGSVAILNNIFFDVDKFALQPRSTPELQKILRFLNTNPTVRVEISGHTDNSGAPDHNRQLSEKRALSVYNYLVANGIDKKRLTTKGYGPDRPVTPNETDEGRQRNRRIEFRIVR</sequence>
<keyword evidence="3" id="KW-0998">Cell outer membrane</keyword>
<dbReference type="Gene3D" id="1.25.40.10">
    <property type="entry name" value="Tetratricopeptide repeat domain"/>
    <property type="match status" value="1"/>
</dbReference>
<feature type="signal peptide" evidence="7">
    <location>
        <begin position="1"/>
        <end position="21"/>
    </location>
</feature>
<evidence type="ECO:0000259" key="8">
    <source>
        <dbReference type="PROSITE" id="PS51123"/>
    </source>
</evidence>
<feature type="repeat" description="TPR" evidence="4">
    <location>
        <begin position="101"/>
        <end position="134"/>
    </location>
</feature>
<dbReference type="InterPro" id="IPR011990">
    <property type="entry name" value="TPR-like_helical_dom_sf"/>
</dbReference>
<dbReference type="InterPro" id="IPR011042">
    <property type="entry name" value="6-blade_b-propeller_TolB-like"/>
</dbReference>
<dbReference type="Gene3D" id="3.30.1330.60">
    <property type="entry name" value="OmpA-like domain"/>
    <property type="match status" value="1"/>
</dbReference>
<dbReference type="InterPro" id="IPR006665">
    <property type="entry name" value="OmpA-like"/>
</dbReference>
<evidence type="ECO:0000256" key="2">
    <source>
        <dbReference type="ARBA" id="ARBA00023136"/>
    </source>
</evidence>
<evidence type="ECO:0000256" key="5">
    <source>
        <dbReference type="PROSITE-ProRule" id="PRU00473"/>
    </source>
</evidence>
<dbReference type="InterPro" id="IPR006664">
    <property type="entry name" value="OMP_bac"/>
</dbReference>
<dbReference type="PROSITE" id="PS50005">
    <property type="entry name" value="TPR"/>
    <property type="match status" value="2"/>
</dbReference>
<dbReference type="InterPro" id="IPR011659">
    <property type="entry name" value="WD40"/>
</dbReference>
<evidence type="ECO:0000256" key="3">
    <source>
        <dbReference type="ARBA" id="ARBA00023237"/>
    </source>
</evidence>
<dbReference type="SUPFAM" id="SSF103088">
    <property type="entry name" value="OmpA-like"/>
    <property type="match status" value="1"/>
</dbReference>
<comment type="subcellular location">
    <subcellularLocation>
        <location evidence="1">Cell outer membrane</location>
    </subcellularLocation>
</comment>
<dbReference type="CDD" id="cd07185">
    <property type="entry name" value="OmpA_C-like"/>
    <property type="match status" value="1"/>
</dbReference>
<keyword evidence="10" id="KW-1185">Reference proteome</keyword>
<feature type="region of interest" description="Disordered" evidence="6">
    <location>
        <begin position="608"/>
        <end position="631"/>
    </location>
</feature>
<evidence type="ECO:0000256" key="1">
    <source>
        <dbReference type="ARBA" id="ARBA00004442"/>
    </source>
</evidence>
<evidence type="ECO:0000256" key="7">
    <source>
        <dbReference type="SAM" id="SignalP"/>
    </source>
</evidence>
<dbReference type="InterPro" id="IPR050330">
    <property type="entry name" value="Bact_OuterMem_StrucFunc"/>
</dbReference>
<name>A0ABS1L170_9BACT</name>
<dbReference type="PRINTS" id="PR01023">
    <property type="entry name" value="NAFLGMOTY"/>
</dbReference>
<proteinExistence type="predicted"/>
<dbReference type="InterPro" id="IPR019734">
    <property type="entry name" value="TPR_rpt"/>
</dbReference>
<dbReference type="SUPFAM" id="SSF82171">
    <property type="entry name" value="DPP6 N-terminal domain-like"/>
    <property type="match status" value="1"/>
</dbReference>
<dbReference type="SUPFAM" id="SSF48452">
    <property type="entry name" value="TPR-like"/>
    <property type="match status" value="1"/>
</dbReference>
<dbReference type="Pfam" id="PF13181">
    <property type="entry name" value="TPR_8"/>
    <property type="match status" value="1"/>
</dbReference>
<dbReference type="PRINTS" id="PR01021">
    <property type="entry name" value="OMPADOMAIN"/>
</dbReference>
<dbReference type="PANTHER" id="PTHR30329:SF21">
    <property type="entry name" value="LIPOPROTEIN YIAD-RELATED"/>
    <property type="match status" value="1"/>
</dbReference>
<dbReference type="PANTHER" id="PTHR30329">
    <property type="entry name" value="STATOR ELEMENT OF FLAGELLAR MOTOR COMPLEX"/>
    <property type="match status" value="1"/>
</dbReference>
<dbReference type="Pfam" id="PF07676">
    <property type="entry name" value="PD40"/>
    <property type="match status" value="3"/>
</dbReference>
<feature type="chain" id="PRO_5046816268" evidence="7">
    <location>
        <begin position="22"/>
        <end position="640"/>
    </location>
</feature>
<evidence type="ECO:0000313" key="9">
    <source>
        <dbReference type="EMBL" id="MBL0745198.1"/>
    </source>
</evidence>
<dbReference type="PROSITE" id="PS51123">
    <property type="entry name" value="OMPA_2"/>
    <property type="match status" value="1"/>
</dbReference>
<keyword evidence="2 5" id="KW-0472">Membrane</keyword>
<dbReference type="Pfam" id="PF00691">
    <property type="entry name" value="OmpA"/>
    <property type="match status" value="1"/>
</dbReference>
<dbReference type="EMBL" id="JAERRB010000014">
    <property type="protein sequence ID" value="MBL0745198.1"/>
    <property type="molecule type" value="Genomic_DNA"/>
</dbReference>
<dbReference type="InterPro" id="IPR036737">
    <property type="entry name" value="OmpA-like_sf"/>
</dbReference>
<gene>
    <name evidence="9" type="ORF">JI741_28465</name>
</gene>
<evidence type="ECO:0000256" key="4">
    <source>
        <dbReference type="PROSITE-ProRule" id="PRU00339"/>
    </source>
</evidence>
<reference evidence="9 10" key="1">
    <citation type="submission" date="2021-01" db="EMBL/GenBank/DDBJ databases">
        <title>Chryseolinea sp. Jin1 Genome sequencing and assembly.</title>
        <authorList>
            <person name="Kim I."/>
        </authorList>
    </citation>
    <scope>NUCLEOTIDE SEQUENCE [LARGE SCALE GENOMIC DNA]</scope>
    <source>
        <strain evidence="9 10">Jin1</strain>
    </source>
</reference>
<evidence type="ECO:0000313" key="10">
    <source>
        <dbReference type="Proteomes" id="UP000613030"/>
    </source>
</evidence>
<dbReference type="Gene3D" id="2.120.10.30">
    <property type="entry name" value="TolB, C-terminal domain"/>
    <property type="match status" value="1"/>
</dbReference>
<protein>
    <submittedName>
        <fullName evidence="9">OmpA family protein</fullName>
    </submittedName>
</protein>
<dbReference type="SMART" id="SM00028">
    <property type="entry name" value="TPR"/>
    <property type="match status" value="2"/>
</dbReference>
<comment type="caution">
    <text evidence="9">The sequence shown here is derived from an EMBL/GenBank/DDBJ whole genome shotgun (WGS) entry which is preliminary data.</text>
</comment>
<feature type="domain" description="OmpA-like" evidence="8">
    <location>
        <begin position="525"/>
        <end position="640"/>
    </location>
</feature>
<keyword evidence="4" id="KW-0802">TPR repeat</keyword>
<accession>A0ABS1L170</accession>